<gene>
    <name evidence="2" type="ORF">LCGC14_2452980</name>
</gene>
<dbReference type="InterPro" id="IPR011051">
    <property type="entry name" value="RmlC_Cupin_sf"/>
</dbReference>
<dbReference type="Pfam" id="PF07883">
    <property type="entry name" value="Cupin_2"/>
    <property type="match status" value="1"/>
</dbReference>
<dbReference type="AlphaFoldDB" id="A0A0F9DSM5"/>
<accession>A0A0F9DSM5</accession>
<name>A0A0F9DSM5_9ZZZZ</name>
<dbReference type="EMBL" id="LAZR01038003">
    <property type="protein sequence ID" value="KKL20686.1"/>
    <property type="molecule type" value="Genomic_DNA"/>
</dbReference>
<comment type="caution">
    <text evidence="2">The sequence shown here is derived from an EMBL/GenBank/DDBJ whole genome shotgun (WGS) entry which is preliminary data.</text>
</comment>
<dbReference type="InterPro" id="IPR013096">
    <property type="entry name" value="Cupin_2"/>
</dbReference>
<dbReference type="SUPFAM" id="SSF51182">
    <property type="entry name" value="RmlC-like cupins"/>
    <property type="match status" value="1"/>
</dbReference>
<organism evidence="2">
    <name type="scientific">marine sediment metagenome</name>
    <dbReference type="NCBI Taxonomy" id="412755"/>
    <lineage>
        <taxon>unclassified sequences</taxon>
        <taxon>metagenomes</taxon>
        <taxon>ecological metagenomes</taxon>
    </lineage>
</organism>
<protein>
    <recommendedName>
        <fullName evidence="1">Cupin type-2 domain-containing protein</fullName>
    </recommendedName>
</protein>
<evidence type="ECO:0000259" key="1">
    <source>
        <dbReference type="Pfam" id="PF07883"/>
    </source>
</evidence>
<sequence>MKKNEMKRVEKKWGSELWVCNEPEYCGKLLHLKQDARCSYHYHPVKKETFYVLQGSICLTIEGKDYMMNPLSQPKTITPGQKHYFKGITEAVIMETSTHHDDKDVVRLNESRLLA</sequence>
<reference evidence="2" key="1">
    <citation type="journal article" date="2015" name="Nature">
        <title>Complex archaea that bridge the gap between prokaryotes and eukaryotes.</title>
        <authorList>
            <person name="Spang A."/>
            <person name="Saw J.H."/>
            <person name="Jorgensen S.L."/>
            <person name="Zaremba-Niedzwiedzka K."/>
            <person name="Martijn J."/>
            <person name="Lind A.E."/>
            <person name="van Eijk R."/>
            <person name="Schleper C."/>
            <person name="Guy L."/>
            <person name="Ettema T.J."/>
        </authorList>
    </citation>
    <scope>NUCLEOTIDE SEQUENCE</scope>
</reference>
<dbReference type="InterPro" id="IPR014710">
    <property type="entry name" value="RmlC-like_jellyroll"/>
</dbReference>
<proteinExistence type="predicted"/>
<evidence type="ECO:0000313" key="2">
    <source>
        <dbReference type="EMBL" id="KKL20686.1"/>
    </source>
</evidence>
<feature type="domain" description="Cupin type-2" evidence="1">
    <location>
        <begin position="31"/>
        <end position="70"/>
    </location>
</feature>
<dbReference type="Gene3D" id="2.60.120.10">
    <property type="entry name" value="Jelly Rolls"/>
    <property type="match status" value="1"/>
</dbReference>